<dbReference type="Gene3D" id="1.20.1250.20">
    <property type="entry name" value="MFS general substrate transporter like domains"/>
    <property type="match status" value="2"/>
</dbReference>
<dbReference type="CDD" id="cd17319">
    <property type="entry name" value="MFS_ExuT_GudP_like"/>
    <property type="match status" value="1"/>
</dbReference>
<keyword evidence="2" id="KW-1003">Cell membrane</keyword>
<keyword evidence="5 7" id="KW-0472">Membrane</keyword>
<evidence type="ECO:0000256" key="4">
    <source>
        <dbReference type="ARBA" id="ARBA00022989"/>
    </source>
</evidence>
<dbReference type="InterPro" id="IPR050382">
    <property type="entry name" value="MFS_Na/Anion_cotransporter"/>
</dbReference>
<dbReference type="PROSITE" id="PS50850">
    <property type="entry name" value="MFS"/>
    <property type="match status" value="1"/>
</dbReference>
<dbReference type="AlphaFoldDB" id="A0A6B8MP89"/>
<evidence type="ECO:0000256" key="6">
    <source>
        <dbReference type="ARBA" id="ARBA00038514"/>
    </source>
</evidence>
<feature type="transmembrane region" description="Helical" evidence="7">
    <location>
        <begin position="47"/>
        <end position="69"/>
    </location>
</feature>
<evidence type="ECO:0000256" key="7">
    <source>
        <dbReference type="SAM" id="Phobius"/>
    </source>
</evidence>
<dbReference type="PIRSF" id="PIRSF002808">
    <property type="entry name" value="Hexose_phosphate_transp"/>
    <property type="match status" value="1"/>
</dbReference>
<protein>
    <submittedName>
        <fullName evidence="9">MFS transporter</fullName>
    </submittedName>
</protein>
<keyword evidence="4 7" id="KW-1133">Transmembrane helix</keyword>
<comment type="subcellular location">
    <subcellularLocation>
        <location evidence="1">Membrane</location>
        <topology evidence="1">Multi-pass membrane protein</topology>
    </subcellularLocation>
</comment>
<proteinExistence type="inferred from homology"/>
<feature type="transmembrane region" description="Helical" evidence="7">
    <location>
        <begin position="376"/>
        <end position="399"/>
    </location>
</feature>
<organism evidence="9 10">
    <name type="scientific">Klebsiella oxytoca</name>
    <dbReference type="NCBI Taxonomy" id="571"/>
    <lineage>
        <taxon>Bacteria</taxon>
        <taxon>Pseudomonadati</taxon>
        <taxon>Pseudomonadota</taxon>
        <taxon>Gammaproteobacteria</taxon>
        <taxon>Enterobacterales</taxon>
        <taxon>Enterobacteriaceae</taxon>
        <taxon>Klebsiella/Raoultella group</taxon>
        <taxon>Klebsiella</taxon>
    </lineage>
</organism>
<dbReference type="InterPro" id="IPR036259">
    <property type="entry name" value="MFS_trans_sf"/>
</dbReference>
<name>A0A6B8MP89_KLEOX</name>
<dbReference type="InterPro" id="IPR000849">
    <property type="entry name" value="Sugar_P_transporter"/>
</dbReference>
<keyword evidence="3 7" id="KW-0812">Transmembrane</keyword>
<accession>A0A6B8MP89</accession>
<dbReference type="PANTHER" id="PTHR11662">
    <property type="entry name" value="SOLUTE CARRIER FAMILY 17"/>
    <property type="match status" value="1"/>
</dbReference>
<feature type="transmembrane region" description="Helical" evidence="7">
    <location>
        <begin position="244"/>
        <end position="266"/>
    </location>
</feature>
<dbReference type="SUPFAM" id="SSF103473">
    <property type="entry name" value="MFS general substrate transporter"/>
    <property type="match status" value="1"/>
</dbReference>
<dbReference type="Proteomes" id="UP000427108">
    <property type="component" value="Chromosome"/>
</dbReference>
<evidence type="ECO:0000259" key="8">
    <source>
        <dbReference type="PROSITE" id="PS50850"/>
    </source>
</evidence>
<evidence type="ECO:0000313" key="10">
    <source>
        <dbReference type="Proteomes" id="UP000427108"/>
    </source>
</evidence>
<evidence type="ECO:0000256" key="5">
    <source>
        <dbReference type="ARBA" id="ARBA00023136"/>
    </source>
</evidence>
<sequence length="448" mass="48846">MKATRSRFFVLLLLFIVTAINYMDRANLSVAGTSIQGEFDLSPAHLGLLFSMFTWTYVLSQIPVGYILDRIGVRKLYGAAVIIWSIFTCLMGLASHHLFTTAAASFAFLLLCRALIGIAEAPSFPANAKIISTWFPTQERASATAVYACAQYIGLALLTPVLAFIVANYGWEMSFYASGGVGIVFGTYWLFKYRDPLDNKATNAAELEHIRKGGGLGQMSADKKVVNEKVEWSDVAHVLKQRNIWGLFIAQFAMNSTLYFFLTWFIVYLEKGLNLSISKAGIGAAFPYMMAMLGLLCSGFVSDALMKRGISRTVSRKLPAILGLGLAGTMCFVNFFEDKPVIAIAILSFAFFANAFSNIGWVILSDIVPSKVIGTVGGFFNVSGNLAGIATPIIMGVILQTTNSFAYAMYYISFVSVLGALSHIFIIRKLDTIQLPGSGKKVEEAQAS</sequence>
<feature type="transmembrane region" description="Helical" evidence="7">
    <location>
        <begin position="102"/>
        <end position="124"/>
    </location>
</feature>
<feature type="transmembrane region" description="Helical" evidence="7">
    <location>
        <begin position="318"/>
        <end position="336"/>
    </location>
</feature>
<gene>
    <name evidence="9" type="ORF">GJ746_13225</name>
</gene>
<feature type="transmembrane region" description="Helical" evidence="7">
    <location>
        <begin position="145"/>
        <end position="167"/>
    </location>
</feature>
<feature type="transmembrane region" description="Helical" evidence="7">
    <location>
        <begin position="342"/>
        <end position="364"/>
    </location>
</feature>
<evidence type="ECO:0000256" key="3">
    <source>
        <dbReference type="ARBA" id="ARBA00022692"/>
    </source>
</evidence>
<evidence type="ECO:0000256" key="1">
    <source>
        <dbReference type="ARBA" id="ARBA00004141"/>
    </source>
</evidence>
<dbReference type="InterPro" id="IPR020846">
    <property type="entry name" value="MFS_dom"/>
</dbReference>
<feature type="transmembrane region" description="Helical" evidence="7">
    <location>
        <begin position="286"/>
        <end position="306"/>
    </location>
</feature>
<dbReference type="EMBL" id="CP046115">
    <property type="protein sequence ID" value="QGN38202.1"/>
    <property type="molecule type" value="Genomic_DNA"/>
</dbReference>
<dbReference type="RefSeq" id="WP_154680620.1">
    <property type="nucleotide sequence ID" value="NZ_CP046115.1"/>
</dbReference>
<feature type="transmembrane region" description="Helical" evidence="7">
    <location>
        <begin position="76"/>
        <end position="96"/>
    </location>
</feature>
<feature type="transmembrane region" description="Helical" evidence="7">
    <location>
        <begin position="173"/>
        <end position="191"/>
    </location>
</feature>
<reference evidence="9 10" key="1">
    <citation type="submission" date="2019-11" db="EMBL/GenBank/DDBJ databases">
        <title>Isolation and Application of One Kind of P-Hydroxybenzoic Acid Degrading Bacterium in Mitigating Cropping Obstacle of Cucumber.</title>
        <authorList>
            <person name="Wu F."/>
            <person name="An Y."/>
        </authorList>
    </citation>
    <scope>NUCLEOTIDE SEQUENCE [LARGE SCALE GENOMIC DNA]</scope>
    <source>
        <strain evidence="9 10">P620</strain>
    </source>
</reference>
<dbReference type="OrthoDB" id="9771451at2"/>
<comment type="similarity">
    <text evidence="6">Belongs to the major facilitator superfamily. Phthalate permease family.</text>
</comment>
<feature type="transmembrane region" description="Helical" evidence="7">
    <location>
        <begin position="405"/>
        <end position="426"/>
    </location>
</feature>
<dbReference type="GO" id="GO:0016020">
    <property type="term" value="C:membrane"/>
    <property type="evidence" value="ECO:0007669"/>
    <property type="project" value="UniProtKB-SubCell"/>
</dbReference>
<dbReference type="PANTHER" id="PTHR11662:SF333">
    <property type="entry name" value="D-GALACTONATE TRANSPORTER"/>
    <property type="match status" value="1"/>
</dbReference>
<evidence type="ECO:0000313" key="9">
    <source>
        <dbReference type="EMBL" id="QGN38202.1"/>
    </source>
</evidence>
<feature type="domain" description="Major facilitator superfamily (MFS) profile" evidence="8">
    <location>
        <begin position="10"/>
        <end position="431"/>
    </location>
</feature>
<dbReference type="GO" id="GO:0022857">
    <property type="term" value="F:transmembrane transporter activity"/>
    <property type="evidence" value="ECO:0007669"/>
    <property type="project" value="InterPro"/>
</dbReference>
<evidence type="ECO:0000256" key="2">
    <source>
        <dbReference type="ARBA" id="ARBA00022475"/>
    </source>
</evidence>
<dbReference type="InterPro" id="IPR011701">
    <property type="entry name" value="MFS"/>
</dbReference>
<dbReference type="Pfam" id="PF07690">
    <property type="entry name" value="MFS_1"/>
    <property type="match status" value="1"/>
</dbReference>